<sequence length="217" mass="24448">MECVLHFGRMFNNADPHSMWNQSKIASNSGSINENVELVIDHINNYFLDGLSVSYDNICEHTPFVRSHNTFSFACINSYALHTAFGNIESNACSVEAIPFKFLNVAFPLLSNHILHLFHGIITTSVFPENWKLPKVIPVPSTGASFNTENLRPISILPIVSKVLEHVIISQISRHIAQFHLLNDRQTGMIEFRVCSVYAFAADIQLLFHGLQSKDYS</sequence>
<organism evidence="1 2">
    <name type="scientific">Glossina pallidipes</name>
    <name type="common">Tsetse fly</name>
    <dbReference type="NCBI Taxonomy" id="7398"/>
    <lineage>
        <taxon>Eukaryota</taxon>
        <taxon>Metazoa</taxon>
        <taxon>Ecdysozoa</taxon>
        <taxon>Arthropoda</taxon>
        <taxon>Hexapoda</taxon>
        <taxon>Insecta</taxon>
        <taxon>Pterygota</taxon>
        <taxon>Neoptera</taxon>
        <taxon>Endopterygota</taxon>
        <taxon>Diptera</taxon>
        <taxon>Brachycera</taxon>
        <taxon>Muscomorpha</taxon>
        <taxon>Hippoboscoidea</taxon>
        <taxon>Glossinidae</taxon>
        <taxon>Glossina</taxon>
    </lineage>
</organism>
<keyword evidence="2" id="KW-1185">Reference proteome</keyword>
<evidence type="ECO:0000313" key="1">
    <source>
        <dbReference type="EnsemblMetazoa" id="GPAI007045-PA"/>
    </source>
</evidence>
<name>A0A1A9Z8L6_GLOPL</name>
<dbReference type="EnsemblMetazoa" id="GPAI007045-RA">
    <property type="protein sequence ID" value="GPAI007045-PA"/>
    <property type="gene ID" value="GPAI007045"/>
</dbReference>
<proteinExistence type="predicted"/>
<evidence type="ECO:0000313" key="2">
    <source>
        <dbReference type="Proteomes" id="UP000092445"/>
    </source>
</evidence>
<dbReference type="AlphaFoldDB" id="A0A1A9Z8L6"/>
<reference evidence="1" key="2">
    <citation type="submission" date="2020-05" db="UniProtKB">
        <authorList>
            <consortium name="EnsemblMetazoa"/>
        </authorList>
    </citation>
    <scope>IDENTIFICATION</scope>
    <source>
        <strain evidence="1">IAEA</strain>
    </source>
</reference>
<dbReference type="PANTHER" id="PTHR47510:SF3">
    <property type="entry name" value="ENDO_EXONUCLEASE_PHOSPHATASE DOMAIN-CONTAINING PROTEIN"/>
    <property type="match status" value="1"/>
</dbReference>
<accession>A0A1A9Z8L6</accession>
<reference evidence="2" key="1">
    <citation type="submission" date="2014-03" db="EMBL/GenBank/DDBJ databases">
        <authorList>
            <person name="Aksoy S."/>
            <person name="Warren W."/>
            <person name="Wilson R.K."/>
        </authorList>
    </citation>
    <scope>NUCLEOTIDE SEQUENCE [LARGE SCALE GENOMIC DNA]</scope>
    <source>
        <strain evidence="2">IAEA</strain>
    </source>
</reference>
<dbReference type="PANTHER" id="PTHR47510">
    <property type="entry name" value="REVERSE TRANSCRIPTASE DOMAIN-CONTAINING PROTEIN"/>
    <property type="match status" value="1"/>
</dbReference>
<protein>
    <recommendedName>
        <fullName evidence="3">Reverse transcriptase domain-containing protein</fullName>
    </recommendedName>
</protein>
<evidence type="ECO:0008006" key="3">
    <source>
        <dbReference type="Google" id="ProtNLM"/>
    </source>
</evidence>
<dbReference type="Proteomes" id="UP000092445">
    <property type="component" value="Unassembled WGS sequence"/>
</dbReference>
<dbReference type="VEuPathDB" id="VectorBase:GPAI007045"/>
<dbReference type="STRING" id="7398.A0A1A9Z8L6"/>